<proteinExistence type="predicted"/>
<protein>
    <submittedName>
        <fullName evidence="1">Uncharacterized protein</fullName>
    </submittedName>
</protein>
<name>A0A0E9TGB3_ANGAN</name>
<reference evidence="1" key="1">
    <citation type="submission" date="2014-11" db="EMBL/GenBank/DDBJ databases">
        <authorList>
            <person name="Amaro Gonzalez C."/>
        </authorList>
    </citation>
    <scope>NUCLEOTIDE SEQUENCE</scope>
</reference>
<accession>A0A0E9TGB3</accession>
<evidence type="ECO:0000313" key="1">
    <source>
        <dbReference type="EMBL" id="JAH51940.1"/>
    </source>
</evidence>
<reference evidence="1" key="2">
    <citation type="journal article" date="2015" name="Fish Shellfish Immunol.">
        <title>Early steps in the European eel (Anguilla anguilla)-Vibrio vulnificus interaction in the gills: Role of the RtxA13 toxin.</title>
        <authorList>
            <person name="Callol A."/>
            <person name="Pajuelo D."/>
            <person name="Ebbesson L."/>
            <person name="Teles M."/>
            <person name="MacKenzie S."/>
            <person name="Amaro C."/>
        </authorList>
    </citation>
    <scope>NUCLEOTIDE SEQUENCE</scope>
</reference>
<organism evidence="1">
    <name type="scientific">Anguilla anguilla</name>
    <name type="common">European freshwater eel</name>
    <name type="synonym">Muraena anguilla</name>
    <dbReference type="NCBI Taxonomy" id="7936"/>
    <lineage>
        <taxon>Eukaryota</taxon>
        <taxon>Metazoa</taxon>
        <taxon>Chordata</taxon>
        <taxon>Craniata</taxon>
        <taxon>Vertebrata</taxon>
        <taxon>Euteleostomi</taxon>
        <taxon>Actinopterygii</taxon>
        <taxon>Neopterygii</taxon>
        <taxon>Teleostei</taxon>
        <taxon>Anguilliformes</taxon>
        <taxon>Anguillidae</taxon>
        <taxon>Anguilla</taxon>
    </lineage>
</organism>
<sequence>MTRHSCQVVWYCAKKVMVLKSTASSSCNSLLSD</sequence>
<dbReference type="AlphaFoldDB" id="A0A0E9TGB3"/>
<dbReference type="EMBL" id="GBXM01056637">
    <property type="protein sequence ID" value="JAH51940.1"/>
    <property type="molecule type" value="Transcribed_RNA"/>
</dbReference>